<protein>
    <submittedName>
        <fullName evidence="2">Uncharacterized protein</fullName>
    </submittedName>
</protein>
<dbReference type="AlphaFoldDB" id="G0USQ3"/>
<reference evidence="2" key="1">
    <citation type="journal article" date="2012" name="Proc. Natl. Acad. Sci. U.S.A.">
        <title>Antigenic diversity is generated by distinct evolutionary mechanisms in African trypanosome species.</title>
        <authorList>
            <person name="Jackson A.P."/>
            <person name="Berry A."/>
            <person name="Aslett M."/>
            <person name="Allison H.C."/>
            <person name="Burton P."/>
            <person name="Vavrova-Anderson J."/>
            <person name="Brown R."/>
            <person name="Browne H."/>
            <person name="Corton N."/>
            <person name="Hauser H."/>
            <person name="Gamble J."/>
            <person name="Gilderthorp R."/>
            <person name="Marcello L."/>
            <person name="McQuillan J."/>
            <person name="Otto T.D."/>
            <person name="Quail M.A."/>
            <person name="Sanders M.J."/>
            <person name="van Tonder A."/>
            <person name="Ginger M.L."/>
            <person name="Field M.C."/>
            <person name="Barry J.D."/>
            <person name="Hertz-Fowler C."/>
            <person name="Berriman M."/>
        </authorList>
    </citation>
    <scope>NUCLEOTIDE SEQUENCE</scope>
    <source>
        <strain evidence="2">IL3000</strain>
    </source>
</reference>
<keyword evidence="1" id="KW-1133">Transmembrane helix</keyword>
<gene>
    <name evidence="2" type="ORF">TCIL3000_8_6430</name>
</gene>
<proteinExistence type="predicted"/>
<evidence type="ECO:0000313" key="2">
    <source>
        <dbReference type="EMBL" id="CCC92416.1"/>
    </source>
</evidence>
<name>G0USQ3_TRYCI</name>
<evidence type="ECO:0000256" key="1">
    <source>
        <dbReference type="SAM" id="Phobius"/>
    </source>
</evidence>
<keyword evidence="1" id="KW-0812">Transmembrane</keyword>
<sequence>MPHFIILTLPYVRRCAYALFLLQFLLHFGFYLKWIITGRRGPVHPGSSLSCTNGCPAFLRGSLYVKTRVRSAWNIPVAKMFRACPLLFFQPAPSGLIFPRLGMPMRALMAP</sequence>
<accession>G0USQ3</accession>
<keyword evidence="1" id="KW-0472">Membrane</keyword>
<dbReference type="EMBL" id="HE575321">
    <property type="protein sequence ID" value="CCC92416.1"/>
    <property type="molecule type" value="Genomic_DNA"/>
</dbReference>
<organism evidence="2">
    <name type="scientific">Trypanosoma congolense (strain IL3000)</name>
    <dbReference type="NCBI Taxonomy" id="1068625"/>
    <lineage>
        <taxon>Eukaryota</taxon>
        <taxon>Discoba</taxon>
        <taxon>Euglenozoa</taxon>
        <taxon>Kinetoplastea</taxon>
        <taxon>Metakinetoplastina</taxon>
        <taxon>Trypanosomatida</taxon>
        <taxon>Trypanosomatidae</taxon>
        <taxon>Trypanosoma</taxon>
        <taxon>Nannomonas</taxon>
    </lineage>
</organism>
<feature type="transmembrane region" description="Helical" evidence="1">
    <location>
        <begin position="16"/>
        <end position="36"/>
    </location>
</feature>